<dbReference type="Pfam" id="PF13116">
    <property type="entry name" value="YhdP"/>
    <property type="match status" value="1"/>
</dbReference>
<protein>
    <submittedName>
        <fullName evidence="2">TIGR02099 family protein</fullName>
    </submittedName>
</protein>
<comment type="caution">
    <text evidence="2">The sequence shown here is derived from an EMBL/GenBank/DDBJ whole genome shotgun (WGS) entry which is preliminary data.</text>
</comment>
<dbReference type="NCBIfam" id="TIGR02099">
    <property type="entry name" value="YhdP family protein"/>
    <property type="match status" value="1"/>
</dbReference>
<dbReference type="PANTHER" id="PTHR38690">
    <property type="entry name" value="PROTEASE-RELATED"/>
    <property type="match status" value="1"/>
</dbReference>
<evidence type="ECO:0000259" key="1">
    <source>
        <dbReference type="Pfam" id="PF13116"/>
    </source>
</evidence>
<dbReference type="InterPro" id="IPR011836">
    <property type="entry name" value="YhdP"/>
</dbReference>
<accession>A0A1Y5I055</accession>
<sequence>MKHWLHHIWTQIWLTGVVGLVLLALYTSLGRQLIPLIETLNENIEEVLSLQLGLPVSIESLEGDWVWFSPVVNVNNITLGEPHNQLHAKRLEAQLDVSASLFYRSLVFTKITLSGVKLSVFQNENLGWQIGQFSLNNNTAEPSIESNSEKPLWLKLLTQQGELRLLNWQVDIQAFAEEKKIVELIDLRLRNKGLQHWLDGEVRIGGELGAILKTQFEVEGDLWNFEEHDGRGYVELEPREWKSWLPIKDKSLQLEQLVAGGKVWIELKQGLVHNLDGYIEIPQHSITKHAISQQGSDYRQNIALEEGRITFVGRRNELDWHLWFNSEAQWLSTLAPSLPKGRLSYLAGFAGGWQLALTNVDLESTSYLIEDFKLLPQNYTDYIANLQSQGVAKKIHINLIPEQDWRWGVKLDLVDTSVIGWHGIPTLENVNAKVELNAQKGRVIVRDNDTLLHFPDLYPQGWNFKKLSTEVFWQIEDDYLRLVSPRIQASYPHFNDQEGELAGGFSLYLPLEKSQVEPQLNLSLGFKHMAAQAQPQFLPPNATPSLSDWLNNNIHSGRIDEGSFIYSGFVGVDAPKESLTLQLYLDVEGARLSYLPDWPQITDVKAKLMLDSPTVNIWLHSAKTLGGKLITNSGRIRVRTDNNDIPWMTIKGELKGSAQEGLEYLQTTPLREDLGSAFDDWLAEGELHSKLYVRIPLAQPEKISLVDNQLENKIRLTSNLDKVDLEINSLDLNFNNIVGQIEFDSETGISSENLITHVFGNKTVANISSENIEGGLDIKVSAKGKADSEEVKQWKPLFLFEPISGTFDYQIDLDIKPLSRGGITLALKSDLVGVDIDTPAPFGKTSEESIPFEFSIKNARDMRFSFTYGEWANGVMALEQGNLKRGQVYLGTTKAYLPSDDGFKINGNLPVEIDIKAWWDLWQEIEPTKDAVAEGAKASDSKLLTHIDISAPKVNAWQQPMGASHIVGNYHWGQWEFELNSDLVKGNIVLPDDGNTMTLALDYIHVPVSDDVAGKNIKFGSSETKDSLEDFDPHLIPAMDLTVDEIFLGTSNYGRWDLTIRQKLGYTQIHINDSLTKALKVQGDVNWSKDESGHKTHLELMRISSENLGDSQRAFRKAAAIESENARFDVDMSWQGSPVKFNYATLNGLAKASIKDGVLVSDNAGALKAFGVLNFNSISRRLKLDFSDLYEAGVVFDSLRARMSFENGVATLVDPLVVVSPSAKFRSSGSIDFNTETVDQKLIVTFPIASSLPLVAVLAGLAPTIAGAIYVTEKLIGEELEKFTSASYSVTGTIEEPKLTIEQAFDNELEGEKSRSLGNRILDIFGLGDDE</sequence>
<dbReference type="EMBL" id="MABE01000344">
    <property type="protein sequence ID" value="OUS40415.1"/>
    <property type="molecule type" value="Genomic_DNA"/>
</dbReference>
<name>A0A1Y5I055_OLEAN</name>
<evidence type="ECO:0000313" key="3">
    <source>
        <dbReference type="Proteomes" id="UP000227088"/>
    </source>
</evidence>
<dbReference type="InterPro" id="IPR025263">
    <property type="entry name" value="YhdP_central"/>
</dbReference>
<evidence type="ECO:0000313" key="2">
    <source>
        <dbReference type="EMBL" id="OUS40415.1"/>
    </source>
</evidence>
<reference evidence="3" key="1">
    <citation type="journal article" date="2017" name="Proc. Natl. Acad. Sci. U.S.A.">
        <title>Simulation of Deepwater Horizon oil plume reveals substrate specialization within a complex community of hydrocarbon degraders.</title>
        <authorList>
            <person name="Hu P."/>
            <person name="Dubinsky E.A."/>
            <person name="Probst A.J."/>
            <person name="Wang J."/>
            <person name="Sieber C.M.K."/>
            <person name="Tom L.M."/>
            <person name="Gardinali P."/>
            <person name="Banfield J.F."/>
            <person name="Atlas R.M."/>
            <person name="Andersen G.L."/>
        </authorList>
    </citation>
    <scope>NUCLEOTIDE SEQUENCE [LARGE SCALE GENOMIC DNA]</scope>
</reference>
<dbReference type="PANTHER" id="PTHR38690:SF1">
    <property type="entry name" value="PROTEASE"/>
    <property type="match status" value="1"/>
</dbReference>
<proteinExistence type="predicted"/>
<feature type="domain" description="YhdP central" evidence="1">
    <location>
        <begin position="4"/>
        <end position="1298"/>
    </location>
</feature>
<organism evidence="2 3">
    <name type="scientific">Oleispira antarctica</name>
    <dbReference type="NCBI Taxonomy" id="188908"/>
    <lineage>
        <taxon>Bacteria</taxon>
        <taxon>Pseudomonadati</taxon>
        <taxon>Pseudomonadota</taxon>
        <taxon>Gammaproteobacteria</taxon>
        <taxon>Oceanospirillales</taxon>
        <taxon>Oceanospirillaceae</taxon>
        <taxon>Oleispira</taxon>
    </lineage>
</organism>
<dbReference type="Proteomes" id="UP000227088">
    <property type="component" value="Unassembled WGS sequence"/>
</dbReference>
<gene>
    <name evidence="2" type="ORF">A9R00_06060</name>
</gene>